<dbReference type="GO" id="GO:0046961">
    <property type="term" value="F:proton-transporting ATPase activity, rotational mechanism"/>
    <property type="evidence" value="ECO:0007669"/>
    <property type="project" value="InterPro"/>
</dbReference>
<organism evidence="3 4">
    <name type="scientific">Blautia obeum</name>
    <dbReference type="NCBI Taxonomy" id="40520"/>
    <lineage>
        <taxon>Bacteria</taxon>
        <taxon>Bacillati</taxon>
        <taxon>Bacillota</taxon>
        <taxon>Clostridia</taxon>
        <taxon>Lachnospirales</taxon>
        <taxon>Lachnospiraceae</taxon>
        <taxon>Blautia</taxon>
    </lineage>
</organism>
<evidence type="ECO:0000256" key="1">
    <source>
        <dbReference type="ARBA" id="ARBA00022448"/>
    </source>
</evidence>
<protein>
    <submittedName>
        <fullName evidence="3">V-type ATP synthase subunit C</fullName>
    </submittedName>
</protein>
<gene>
    <name evidence="3" type="ORF">ERS852395_03419</name>
</gene>
<dbReference type="EMBL" id="CYZA01000035">
    <property type="protein sequence ID" value="CUO56611.1"/>
    <property type="molecule type" value="Genomic_DNA"/>
</dbReference>
<dbReference type="Gene3D" id="1.10.132.50">
    <property type="entry name" value="ATP synthase (C/AC39) subunit, domain 3"/>
    <property type="match status" value="2"/>
</dbReference>
<dbReference type="InterPro" id="IPR002843">
    <property type="entry name" value="ATPase_V0-cplx_csu/dsu"/>
</dbReference>
<dbReference type="Pfam" id="PF01992">
    <property type="entry name" value="vATP-synt_AC39"/>
    <property type="match status" value="1"/>
</dbReference>
<dbReference type="Proteomes" id="UP000095447">
    <property type="component" value="Unassembled WGS sequence"/>
</dbReference>
<dbReference type="AlphaFoldDB" id="A0A174G3R0"/>
<dbReference type="PANTHER" id="PTHR38682">
    <property type="entry name" value="V-TYPE ATP SYNTHASE SUBUNIT C"/>
    <property type="match status" value="1"/>
</dbReference>
<proteinExistence type="predicted"/>
<keyword evidence="2" id="KW-0406">Ion transport</keyword>
<dbReference type="InterPro" id="IPR050873">
    <property type="entry name" value="V-ATPase_V0D/AC39_subunit"/>
</dbReference>
<evidence type="ECO:0000256" key="2">
    <source>
        <dbReference type="ARBA" id="ARBA00023065"/>
    </source>
</evidence>
<reference evidence="3 4" key="1">
    <citation type="submission" date="2015-09" db="EMBL/GenBank/DDBJ databases">
        <authorList>
            <consortium name="Pathogen Informatics"/>
        </authorList>
    </citation>
    <scope>NUCLEOTIDE SEQUENCE [LARGE SCALE GENOMIC DNA]</scope>
    <source>
        <strain evidence="3 4">2789STDY5608838</strain>
    </source>
</reference>
<dbReference type="InterPro" id="IPR036079">
    <property type="entry name" value="ATPase_csu/dsu_sf"/>
</dbReference>
<evidence type="ECO:0000313" key="3">
    <source>
        <dbReference type="EMBL" id="CUO56611.1"/>
    </source>
</evidence>
<dbReference type="PANTHER" id="PTHR38682:SF1">
    <property type="entry name" value="V-TYPE ATP SYNTHASE SUBUNIT C"/>
    <property type="match status" value="1"/>
</dbReference>
<dbReference type="RefSeq" id="WP_022380359.1">
    <property type="nucleotide sequence ID" value="NZ_CYZA01000035.1"/>
</dbReference>
<evidence type="ECO:0000313" key="4">
    <source>
        <dbReference type="Proteomes" id="UP000095447"/>
    </source>
</evidence>
<dbReference type="SUPFAM" id="SSF103486">
    <property type="entry name" value="V-type ATP synthase subunit C"/>
    <property type="match status" value="1"/>
</dbReference>
<accession>A0A174G3R0</accession>
<dbReference type="InterPro" id="IPR044911">
    <property type="entry name" value="V-type_ATPase_csu/dsu_dom_3"/>
</dbReference>
<sequence>MGGVLSYSGLSTKIRAMQSRLTTMDQFEEILQLSDVTQVAAYLKRMPEYSSRWDALDENTLHRGQIEKLLKKSIFQNFSRIYHFANPEQRKFLDLYSKRYEIRVLKEVMTNIFDHRDTDPVDVSPYREFFRLHSNIDVDRITTCSTMEELISCLKGNEFYIPLSKIQEHETALLFDYGMALDLYYFTQIWNIRKKLFKGKDLEEITCTYGEKFDMLNLQFIQRSKRYYNMDPASIYALLIPVNYKLKKEEITALVEAPSYEEGRRIFQKTWYGNKYEQLTVANLEEFYNHIHRSILEKESHRNPYSVAVIYSYLYNKEHEVNRLTIAIECVRYGVQHDEAMRYICNS</sequence>
<name>A0A174G3R0_9FIRM</name>
<keyword evidence="1" id="KW-0813">Transport</keyword>